<sequence>GDKAILGALLSCCDFYGNSKLAETVAQQIFKSDPSDNVYKVMLSNIYAGDGRWDDAKKLRDKMTGGQKKIRGEKHNWSRNASAVSYACQGIWLKNVLSYLKLKLSGYTVICDNSFLHQAF</sequence>
<organism evidence="1 2">
    <name type="scientific">Trifolium pratense</name>
    <name type="common">Red clover</name>
    <dbReference type="NCBI Taxonomy" id="57577"/>
    <lineage>
        <taxon>Eukaryota</taxon>
        <taxon>Viridiplantae</taxon>
        <taxon>Streptophyta</taxon>
        <taxon>Embryophyta</taxon>
        <taxon>Tracheophyta</taxon>
        <taxon>Spermatophyta</taxon>
        <taxon>Magnoliopsida</taxon>
        <taxon>eudicotyledons</taxon>
        <taxon>Gunneridae</taxon>
        <taxon>Pentapetalae</taxon>
        <taxon>rosids</taxon>
        <taxon>fabids</taxon>
        <taxon>Fabales</taxon>
        <taxon>Fabaceae</taxon>
        <taxon>Papilionoideae</taxon>
        <taxon>50 kb inversion clade</taxon>
        <taxon>NPAAA clade</taxon>
        <taxon>Hologalegina</taxon>
        <taxon>IRL clade</taxon>
        <taxon>Trifolieae</taxon>
        <taxon>Trifolium</taxon>
    </lineage>
</organism>
<evidence type="ECO:0008006" key="3">
    <source>
        <dbReference type="Google" id="ProtNLM"/>
    </source>
</evidence>
<dbReference type="InterPro" id="IPR046848">
    <property type="entry name" value="E_motif"/>
</dbReference>
<dbReference type="GO" id="GO:0009451">
    <property type="term" value="P:RNA modification"/>
    <property type="evidence" value="ECO:0007669"/>
    <property type="project" value="InterPro"/>
</dbReference>
<dbReference type="Pfam" id="PF20431">
    <property type="entry name" value="E_motif"/>
    <property type="match status" value="1"/>
</dbReference>
<reference evidence="1 2" key="2">
    <citation type="journal article" date="2017" name="Front. Plant Sci.">
        <title>Gene Classification and Mining of Molecular Markers Useful in Red Clover (Trifolium pratense) Breeding.</title>
        <authorList>
            <person name="Istvanek J."/>
            <person name="Dluhosova J."/>
            <person name="Dluhos P."/>
            <person name="Patkova L."/>
            <person name="Nedelnik J."/>
            <person name="Repkova J."/>
        </authorList>
    </citation>
    <scope>NUCLEOTIDE SEQUENCE [LARGE SCALE GENOMIC DNA]</scope>
    <source>
        <strain evidence="2">cv. Tatra</strain>
        <tissue evidence="1">Young leaves</tissue>
    </source>
</reference>
<dbReference type="InterPro" id="IPR046960">
    <property type="entry name" value="PPR_At4g14850-like_plant"/>
</dbReference>
<evidence type="ECO:0000313" key="1">
    <source>
        <dbReference type="EMBL" id="PNX71688.1"/>
    </source>
</evidence>
<dbReference type="Proteomes" id="UP000236291">
    <property type="component" value="Unassembled WGS sequence"/>
</dbReference>
<evidence type="ECO:0000313" key="2">
    <source>
        <dbReference type="Proteomes" id="UP000236291"/>
    </source>
</evidence>
<accession>A0A2K3KZI4</accession>
<feature type="non-terminal residue" evidence="1">
    <location>
        <position position="1"/>
    </location>
</feature>
<dbReference type="GO" id="GO:0003723">
    <property type="term" value="F:RNA binding"/>
    <property type="evidence" value="ECO:0007669"/>
    <property type="project" value="InterPro"/>
</dbReference>
<dbReference type="AlphaFoldDB" id="A0A2K3KZI4"/>
<name>A0A2K3KZI4_TRIPR</name>
<protein>
    <recommendedName>
        <fullName evidence="3">Pentatricopeptide repeat-containing protein</fullName>
    </recommendedName>
</protein>
<reference evidence="1 2" key="1">
    <citation type="journal article" date="2014" name="Am. J. Bot.">
        <title>Genome assembly and annotation for red clover (Trifolium pratense; Fabaceae).</title>
        <authorList>
            <person name="Istvanek J."/>
            <person name="Jaros M."/>
            <person name="Krenek A."/>
            <person name="Repkova J."/>
        </authorList>
    </citation>
    <scope>NUCLEOTIDE SEQUENCE [LARGE SCALE GENOMIC DNA]</scope>
    <source>
        <strain evidence="2">cv. Tatra</strain>
        <tissue evidence="1">Young leaves</tissue>
    </source>
</reference>
<gene>
    <name evidence="1" type="ORF">L195_g027570</name>
</gene>
<dbReference type="EMBL" id="ASHM01023652">
    <property type="protein sequence ID" value="PNX71688.1"/>
    <property type="molecule type" value="Genomic_DNA"/>
</dbReference>
<comment type="caution">
    <text evidence="1">The sequence shown here is derived from an EMBL/GenBank/DDBJ whole genome shotgun (WGS) entry which is preliminary data.</text>
</comment>
<dbReference type="STRING" id="57577.A0A2K3KZI4"/>
<proteinExistence type="predicted"/>
<dbReference type="PANTHER" id="PTHR47926">
    <property type="entry name" value="PENTATRICOPEPTIDE REPEAT-CONTAINING PROTEIN"/>
    <property type="match status" value="1"/>
</dbReference>